<evidence type="ECO:0000313" key="3">
    <source>
        <dbReference type="Proteomes" id="UP000887116"/>
    </source>
</evidence>
<proteinExistence type="predicted"/>
<organism evidence="2 3">
    <name type="scientific">Trichonephila clavata</name>
    <name type="common">Joro spider</name>
    <name type="synonym">Nephila clavata</name>
    <dbReference type="NCBI Taxonomy" id="2740835"/>
    <lineage>
        <taxon>Eukaryota</taxon>
        <taxon>Metazoa</taxon>
        <taxon>Ecdysozoa</taxon>
        <taxon>Arthropoda</taxon>
        <taxon>Chelicerata</taxon>
        <taxon>Arachnida</taxon>
        <taxon>Araneae</taxon>
        <taxon>Araneomorphae</taxon>
        <taxon>Entelegynae</taxon>
        <taxon>Araneoidea</taxon>
        <taxon>Nephilidae</taxon>
        <taxon>Trichonephila</taxon>
    </lineage>
</organism>
<dbReference type="Proteomes" id="UP000887116">
    <property type="component" value="Unassembled WGS sequence"/>
</dbReference>
<protein>
    <submittedName>
        <fullName evidence="2">Uncharacterized protein</fullName>
    </submittedName>
</protein>
<keyword evidence="3" id="KW-1185">Reference proteome</keyword>
<evidence type="ECO:0000313" key="2">
    <source>
        <dbReference type="EMBL" id="GFR19859.1"/>
    </source>
</evidence>
<feature type="region of interest" description="Disordered" evidence="1">
    <location>
        <begin position="44"/>
        <end position="63"/>
    </location>
</feature>
<comment type="caution">
    <text evidence="2">The sequence shown here is derived from an EMBL/GenBank/DDBJ whole genome shotgun (WGS) entry which is preliminary data.</text>
</comment>
<accession>A0A8X6HAD0</accession>
<dbReference type="AlphaFoldDB" id="A0A8X6HAD0"/>
<gene>
    <name evidence="2" type="ORF">TNCT_348891</name>
</gene>
<sequence>MTHSVVKGHVILKVQECCKPLKISLVLSNRKSSPFLQPLAQTAYQSDYPPPKKKTTTEISSGSDNCQLTRTACPRGKNRLMVCQSDK</sequence>
<dbReference type="EMBL" id="BMAO01017990">
    <property type="protein sequence ID" value="GFR19859.1"/>
    <property type="molecule type" value="Genomic_DNA"/>
</dbReference>
<evidence type="ECO:0000256" key="1">
    <source>
        <dbReference type="SAM" id="MobiDB-lite"/>
    </source>
</evidence>
<name>A0A8X6HAD0_TRICU</name>
<reference evidence="2" key="1">
    <citation type="submission" date="2020-07" db="EMBL/GenBank/DDBJ databases">
        <title>Multicomponent nature underlies the extraordinary mechanical properties of spider dragline silk.</title>
        <authorList>
            <person name="Kono N."/>
            <person name="Nakamura H."/>
            <person name="Mori M."/>
            <person name="Yoshida Y."/>
            <person name="Ohtoshi R."/>
            <person name="Malay A.D."/>
            <person name="Moran D.A.P."/>
            <person name="Tomita M."/>
            <person name="Numata K."/>
            <person name="Arakawa K."/>
        </authorList>
    </citation>
    <scope>NUCLEOTIDE SEQUENCE</scope>
</reference>